<keyword evidence="2" id="KW-1185">Reference proteome</keyword>
<proteinExistence type="predicted"/>
<accession>A0A0S4KGQ4</accession>
<sequence length="196" mass="22573">MASRSLLGYPLRKAAQSEMLHGGVRLSYLVARPPPMKLTKSEELVLPTPRQEREDMELEYTHVGQRLLPVNIGQRIRVDMDVIRAKDVYRRFMEKERGQSSKFIAKAKDLSIFPTQQKESIAAEVFGAGKRFMPLQMVKPKASLYSVATRGTGVRSTRGQLYQERLDGKGFGWKRKARSLWQQDIDTNGFRPHRYF</sequence>
<name>A0A0S4KGQ4_BODSA</name>
<evidence type="ECO:0000313" key="1">
    <source>
        <dbReference type="EMBL" id="CUI14158.1"/>
    </source>
</evidence>
<dbReference type="OMA" id="HMQLMQE"/>
<gene>
    <name evidence="1" type="ORF">BSAL_71235</name>
</gene>
<dbReference type="EMBL" id="CYKH01000544">
    <property type="protein sequence ID" value="CUI14158.1"/>
    <property type="molecule type" value="Genomic_DNA"/>
</dbReference>
<evidence type="ECO:0000313" key="2">
    <source>
        <dbReference type="Proteomes" id="UP000051952"/>
    </source>
</evidence>
<organism evidence="1 2">
    <name type="scientific">Bodo saltans</name>
    <name type="common">Flagellated protozoan</name>
    <dbReference type="NCBI Taxonomy" id="75058"/>
    <lineage>
        <taxon>Eukaryota</taxon>
        <taxon>Discoba</taxon>
        <taxon>Euglenozoa</taxon>
        <taxon>Kinetoplastea</taxon>
        <taxon>Metakinetoplastina</taxon>
        <taxon>Eubodonida</taxon>
        <taxon>Bodonidae</taxon>
        <taxon>Bodo</taxon>
    </lineage>
</organism>
<dbReference type="AlphaFoldDB" id="A0A0S4KGQ4"/>
<protein>
    <submittedName>
        <fullName evidence="1">Uncharacterized protein</fullName>
    </submittedName>
</protein>
<dbReference type="VEuPathDB" id="TriTrypDB:BSAL_71235"/>
<reference evidence="2" key="1">
    <citation type="submission" date="2015-09" db="EMBL/GenBank/DDBJ databases">
        <authorList>
            <consortium name="Pathogen Informatics"/>
        </authorList>
    </citation>
    <scope>NUCLEOTIDE SEQUENCE [LARGE SCALE GENOMIC DNA]</scope>
    <source>
        <strain evidence="2">Lake Konstanz</strain>
    </source>
</reference>
<dbReference type="OrthoDB" id="271017at2759"/>
<dbReference type="Proteomes" id="UP000051952">
    <property type="component" value="Unassembled WGS sequence"/>
</dbReference>